<evidence type="ECO:0000256" key="7">
    <source>
        <dbReference type="ARBA" id="ARBA00023242"/>
    </source>
</evidence>
<dbReference type="PROSITE" id="PS51015">
    <property type="entry name" value="YDG"/>
    <property type="match status" value="1"/>
</dbReference>
<comment type="subcellular location">
    <subcellularLocation>
        <location evidence="1">Chromosome</location>
    </subcellularLocation>
    <subcellularLocation>
        <location evidence="8">Nucleus</location>
    </subcellularLocation>
</comment>
<evidence type="ECO:0000256" key="4">
    <source>
        <dbReference type="ARBA" id="ARBA00022679"/>
    </source>
</evidence>
<evidence type="ECO:0000259" key="12">
    <source>
        <dbReference type="PROSITE" id="PS50868"/>
    </source>
</evidence>
<feature type="region of interest" description="Disordered" evidence="9">
    <location>
        <begin position="121"/>
        <end position="219"/>
    </location>
</feature>
<dbReference type="AlphaFoldDB" id="A0A1D1ZBP9"/>
<dbReference type="GO" id="GO:0005694">
    <property type="term" value="C:chromosome"/>
    <property type="evidence" value="ECO:0007669"/>
    <property type="project" value="UniProtKB-SubCell"/>
</dbReference>
<feature type="compositionally biased region" description="Pro residues" evidence="9">
    <location>
        <begin position="127"/>
        <end position="138"/>
    </location>
</feature>
<feature type="domain" description="SET" evidence="10">
    <location>
        <begin position="569"/>
        <end position="713"/>
    </location>
</feature>
<dbReference type="InterPro" id="IPR051357">
    <property type="entry name" value="H3K9_HMTase_SUVAR3-9"/>
</dbReference>
<keyword evidence="5" id="KW-0949">S-adenosyl-L-methionine</keyword>
<evidence type="ECO:0000259" key="13">
    <source>
        <dbReference type="PROSITE" id="PS51015"/>
    </source>
</evidence>
<dbReference type="GO" id="GO:0005634">
    <property type="term" value="C:nucleus"/>
    <property type="evidence" value="ECO:0007669"/>
    <property type="project" value="UniProtKB-SubCell"/>
</dbReference>
<dbReference type="InterPro" id="IPR003105">
    <property type="entry name" value="SRA_YDG"/>
</dbReference>
<evidence type="ECO:0000313" key="14">
    <source>
        <dbReference type="EMBL" id="JAT64322.1"/>
    </source>
</evidence>
<dbReference type="InterPro" id="IPR015947">
    <property type="entry name" value="PUA-like_sf"/>
</dbReference>
<proteinExistence type="predicted"/>
<dbReference type="PROSITE" id="PS50867">
    <property type="entry name" value="PRE_SET"/>
    <property type="match status" value="1"/>
</dbReference>
<evidence type="ECO:0000256" key="5">
    <source>
        <dbReference type="ARBA" id="ARBA00022691"/>
    </source>
</evidence>
<dbReference type="SMART" id="SM00317">
    <property type="entry name" value="SET"/>
    <property type="match status" value="1"/>
</dbReference>
<dbReference type="SMART" id="SM00468">
    <property type="entry name" value="PreSET"/>
    <property type="match status" value="1"/>
</dbReference>
<evidence type="ECO:0000256" key="8">
    <source>
        <dbReference type="PROSITE-ProRule" id="PRU00358"/>
    </source>
</evidence>
<dbReference type="InterPro" id="IPR003616">
    <property type="entry name" value="Post-SET_dom"/>
</dbReference>
<evidence type="ECO:0000256" key="3">
    <source>
        <dbReference type="ARBA" id="ARBA00022603"/>
    </source>
</evidence>
<evidence type="ECO:0000259" key="10">
    <source>
        <dbReference type="PROSITE" id="PS50280"/>
    </source>
</evidence>
<reference evidence="14" key="1">
    <citation type="submission" date="2015-07" db="EMBL/GenBank/DDBJ databases">
        <title>Transcriptome Assembly of Anthurium amnicola.</title>
        <authorList>
            <person name="Suzuki J."/>
        </authorList>
    </citation>
    <scope>NUCLEOTIDE SEQUENCE</scope>
</reference>
<dbReference type="InterPro" id="IPR036987">
    <property type="entry name" value="SRA-YDG_sf"/>
</dbReference>
<dbReference type="EMBL" id="GDJX01003614">
    <property type="protein sequence ID" value="JAT64322.1"/>
    <property type="molecule type" value="Transcribed_RNA"/>
</dbReference>
<dbReference type="PROSITE" id="PS50280">
    <property type="entry name" value="SET"/>
    <property type="match status" value="1"/>
</dbReference>
<dbReference type="InterPro" id="IPR025794">
    <property type="entry name" value="H3-K9-MeTrfase_plant"/>
</dbReference>
<dbReference type="GO" id="GO:0042054">
    <property type="term" value="F:histone methyltransferase activity"/>
    <property type="evidence" value="ECO:0007669"/>
    <property type="project" value="InterPro"/>
</dbReference>
<dbReference type="GO" id="GO:0008270">
    <property type="term" value="F:zinc ion binding"/>
    <property type="evidence" value="ECO:0007669"/>
    <property type="project" value="InterPro"/>
</dbReference>
<evidence type="ECO:0000256" key="6">
    <source>
        <dbReference type="ARBA" id="ARBA00022853"/>
    </source>
</evidence>
<keyword evidence="6" id="KW-0156">Chromatin regulator</keyword>
<dbReference type="PANTHER" id="PTHR45660">
    <property type="entry name" value="HISTONE-LYSINE N-METHYLTRANSFERASE SETMAR"/>
    <property type="match status" value="1"/>
</dbReference>
<dbReference type="SUPFAM" id="SSF88697">
    <property type="entry name" value="PUA domain-like"/>
    <property type="match status" value="1"/>
</dbReference>
<sequence>KHYGRSPRKARHRRESTGRKRERGGEWGIPSYPVAPPPKLTCAVASSPLPSSAFKGAILKDPFWMERRGSHGAGSSRGSEVLDVKPLRSLSPMFPTPFGYTSVSPPGAPPFLSISPFSPFPSGLQPGQPPGFSPPFPFTAPSYPLADGTPRRKTAAGFRTPPHMDAAGVSRGTASSRGRKIKQPGRYSNYSMDGSSEEGGGPMKKKQPKPKRPRPSKTDLMMLPSALEDPKESVEVLLMTFDALRRRILQVDEAKNVSRRPDMKAGATMMDYDLRANKAKRVGSVPGIDVGDIFYFRMETLLVGLHSQSMGGIDWMVTKIGEEDETLAVSVVSSGGYDDETDDVDTLIYSGQGGKITDNKQTDDQKLERGNLGLERSFHRANEIRVIRGMKDLSFPTGKIFVYDGLYKIHQSWVEKSKSGFNTFKYKLLRQPNQPEAFAVWKTIEKWKENPSARGRVILPDMSSGEESFPVCLVNEVDTEKGPAPFSYATKVKHLIPITSTLPLQGCSCHNGCLSGDGSCSCVLRTGGALPYSSDGSLVSCKPLIYECSPSCLCSGKCRNRVTQKGIKLRFEVFRTRDRGWGLRSWDPIRAGSFICEYVGEIMDKVKIEDDGEEDEFVFEASHSDEKAFQWNYGPELLGEPSLANLADTSKPPPIVISAKRFGNVARFMNHSCSPNAFWQPVQHDHSDENFPHIMFFASKHIPPMTELTYDYGLGGREPKRCLCGSSKCRGFFG</sequence>
<keyword evidence="7 8" id="KW-0539">Nucleus</keyword>
<dbReference type="PROSITE" id="PS50868">
    <property type="entry name" value="POST_SET"/>
    <property type="match status" value="1"/>
</dbReference>
<feature type="domain" description="YDG" evidence="13">
    <location>
        <begin position="283"/>
        <end position="430"/>
    </location>
</feature>
<dbReference type="Pfam" id="PF00856">
    <property type="entry name" value="SET"/>
    <property type="match status" value="1"/>
</dbReference>
<dbReference type="GO" id="GO:0003690">
    <property type="term" value="F:double-stranded DNA binding"/>
    <property type="evidence" value="ECO:0007669"/>
    <property type="project" value="TreeGrafter"/>
</dbReference>
<organism evidence="14">
    <name type="scientific">Anthurium amnicola</name>
    <dbReference type="NCBI Taxonomy" id="1678845"/>
    <lineage>
        <taxon>Eukaryota</taxon>
        <taxon>Viridiplantae</taxon>
        <taxon>Streptophyta</taxon>
        <taxon>Embryophyta</taxon>
        <taxon>Tracheophyta</taxon>
        <taxon>Spermatophyta</taxon>
        <taxon>Magnoliopsida</taxon>
        <taxon>Liliopsida</taxon>
        <taxon>Araceae</taxon>
        <taxon>Pothoideae</taxon>
        <taxon>Potheae</taxon>
        <taxon>Anthurium</taxon>
    </lineage>
</organism>
<accession>A0A1D1ZBP9</accession>
<dbReference type="GO" id="GO:0032259">
    <property type="term" value="P:methylation"/>
    <property type="evidence" value="ECO:0007669"/>
    <property type="project" value="UniProtKB-KW"/>
</dbReference>
<feature type="non-terminal residue" evidence="14">
    <location>
        <position position="1"/>
    </location>
</feature>
<dbReference type="Pfam" id="PF05033">
    <property type="entry name" value="Pre-SET"/>
    <property type="match status" value="1"/>
</dbReference>
<evidence type="ECO:0000256" key="9">
    <source>
        <dbReference type="SAM" id="MobiDB-lite"/>
    </source>
</evidence>
<dbReference type="InterPro" id="IPR046341">
    <property type="entry name" value="SET_dom_sf"/>
</dbReference>
<dbReference type="FunFam" id="2.30.280.10:FF:000003">
    <property type="entry name" value="Histone-lysine N-methyltransferase, H3 lysine-9 specific SUVH5"/>
    <property type="match status" value="1"/>
</dbReference>
<evidence type="ECO:0000256" key="2">
    <source>
        <dbReference type="ARBA" id="ARBA00022454"/>
    </source>
</evidence>
<dbReference type="Gene3D" id="2.170.270.10">
    <property type="entry name" value="SET domain"/>
    <property type="match status" value="1"/>
</dbReference>
<dbReference type="SUPFAM" id="SSF82199">
    <property type="entry name" value="SET domain"/>
    <property type="match status" value="1"/>
</dbReference>
<feature type="compositionally biased region" description="Basic residues" evidence="9">
    <location>
        <begin position="203"/>
        <end position="215"/>
    </location>
</feature>
<keyword evidence="4 14" id="KW-0808">Transferase</keyword>
<dbReference type="InterPro" id="IPR001214">
    <property type="entry name" value="SET_dom"/>
</dbReference>
<name>A0A1D1ZBP9_9ARAE</name>
<protein>
    <submittedName>
        <fullName evidence="14">Histone-lysine N-methyltransferase, H3 lysine-9 specific SUVH3</fullName>
    </submittedName>
</protein>
<dbReference type="SMART" id="SM00466">
    <property type="entry name" value="SRA"/>
    <property type="match status" value="1"/>
</dbReference>
<dbReference type="Gene3D" id="2.30.280.10">
    <property type="entry name" value="SRA-YDG"/>
    <property type="match status" value="1"/>
</dbReference>
<keyword evidence="2" id="KW-0158">Chromosome</keyword>
<feature type="domain" description="Pre-SET" evidence="11">
    <location>
        <begin position="505"/>
        <end position="566"/>
    </location>
</feature>
<dbReference type="Pfam" id="PF02182">
    <property type="entry name" value="SAD_SRA"/>
    <property type="match status" value="1"/>
</dbReference>
<evidence type="ECO:0000259" key="11">
    <source>
        <dbReference type="PROSITE" id="PS50867"/>
    </source>
</evidence>
<feature type="region of interest" description="Disordered" evidence="9">
    <location>
        <begin position="1"/>
        <end position="32"/>
    </location>
</feature>
<feature type="compositionally biased region" description="Basic and acidic residues" evidence="9">
    <location>
        <begin position="15"/>
        <end position="25"/>
    </location>
</feature>
<dbReference type="PANTHER" id="PTHR45660:SF13">
    <property type="entry name" value="HISTONE-LYSINE N-METHYLTRANSFERASE SETMAR"/>
    <property type="match status" value="1"/>
</dbReference>
<dbReference type="InterPro" id="IPR007728">
    <property type="entry name" value="Pre-SET_dom"/>
</dbReference>
<feature type="compositionally biased region" description="Basic residues" evidence="9">
    <location>
        <begin position="1"/>
        <end position="14"/>
    </location>
</feature>
<keyword evidence="3 14" id="KW-0489">Methyltransferase</keyword>
<evidence type="ECO:0000256" key="1">
    <source>
        <dbReference type="ARBA" id="ARBA00004286"/>
    </source>
</evidence>
<feature type="domain" description="Post-SET" evidence="12">
    <location>
        <begin position="718"/>
        <end position="734"/>
    </location>
</feature>
<dbReference type="PROSITE" id="PS51575">
    <property type="entry name" value="SAM_MT43_SUVAR39_2"/>
    <property type="match status" value="1"/>
</dbReference>
<gene>
    <name evidence="14" type="primary">SUVH3_0</name>
    <name evidence="14" type="ORF">g.59348</name>
</gene>